<dbReference type="SUPFAM" id="SSF54637">
    <property type="entry name" value="Thioesterase/thiol ester dehydrase-isomerase"/>
    <property type="match status" value="1"/>
</dbReference>
<evidence type="ECO:0000259" key="1">
    <source>
        <dbReference type="Pfam" id="PF01575"/>
    </source>
</evidence>
<dbReference type="Pfam" id="PF01575">
    <property type="entry name" value="MaoC_dehydratas"/>
    <property type="match status" value="1"/>
</dbReference>
<sequence>MSAQATQAAHAPSAQSTFDLTALAGRVGQTLVVSDWFAIEQLRVNAFAEATEDRQWIHIDAERAATGPFASTVVHGFLTLSMIPMFFEQSFPMDQLKLGVNYGLDRVRFPAPLPVGKRIRAHFKLLELQGVAALPPATQGAQLKFEVTIEAEGASKPVCVAEPIVRWYL</sequence>
<dbReference type="RefSeq" id="WP_377301329.1">
    <property type="nucleotide sequence ID" value="NZ_CP180191.1"/>
</dbReference>
<name>A0ABV7H5E7_9BURK</name>
<dbReference type="EMBL" id="JBHRTI010000003">
    <property type="protein sequence ID" value="MFC3146816.1"/>
    <property type="molecule type" value="Genomic_DNA"/>
</dbReference>
<gene>
    <name evidence="2" type="ORF">ACFOEN_04075</name>
</gene>
<dbReference type="PANTHER" id="PTHR42993">
    <property type="entry name" value="MAOC-LIKE DEHYDRATASE DOMAIN-CONTAINING PROTEIN"/>
    <property type="match status" value="1"/>
</dbReference>
<comment type="caution">
    <text evidence="2">The sequence shown here is derived from an EMBL/GenBank/DDBJ whole genome shotgun (WGS) entry which is preliminary data.</text>
</comment>
<dbReference type="CDD" id="cd03450">
    <property type="entry name" value="NodN"/>
    <property type="match status" value="1"/>
</dbReference>
<evidence type="ECO:0000313" key="3">
    <source>
        <dbReference type="Proteomes" id="UP001595556"/>
    </source>
</evidence>
<dbReference type="InterPro" id="IPR002539">
    <property type="entry name" value="MaoC-like_dom"/>
</dbReference>
<evidence type="ECO:0000313" key="2">
    <source>
        <dbReference type="EMBL" id="MFC3146816.1"/>
    </source>
</evidence>
<dbReference type="Proteomes" id="UP001595556">
    <property type="component" value="Unassembled WGS sequence"/>
</dbReference>
<feature type="domain" description="MaoC-like" evidence="1">
    <location>
        <begin position="26"/>
        <end position="128"/>
    </location>
</feature>
<dbReference type="Gene3D" id="3.10.129.10">
    <property type="entry name" value="Hotdog Thioesterase"/>
    <property type="match status" value="1"/>
</dbReference>
<organism evidence="2 3">
    <name type="scientific">Piscinibacterium candidicorallinum</name>
    <dbReference type="NCBI Taxonomy" id="1793872"/>
    <lineage>
        <taxon>Bacteria</taxon>
        <taxon>Pseudomonadati</taxon>
        <taxon>Pseudomonadota</taxon>
        <taxon>Betaproteobacteria</taxon>
        <taxon>Burkholderiales</taxon>
        <taxon>Piscinibacterium</taxon>
    </lineage>
</organism>
<protein>
    <submittedName>
        <fullName evidence="2">MaoC family dehydratase</fullName>
    </submittedName>
</protein>
<dbReference type="InterPro" id="IPR039375">
    <property type="entry name" value="NodN-like"/>
</dbReference>
<keyword evidence="3" id="KW-1185">Reference proteome</keyword>
<accession>A0ABV7H5E7</accession>
<dbReference type="InterPro" id="IPR029069">
    <property type="entry name" value="HotDog_dom_sf"/>
</dbReference>
<proteinExistence type="predicted"/>
<dbReference type="PANTHER" id="PTHR42993:SF1">
    <property type="entry name" value="MAOC-LIKE DEHYDRATASE DOMAIN-CONTAINING PROTEIN"/>
    <property type="match status" value="1"/>
</dbReference>
<reference evidence="3" key="1">
    <citation type="journal article" date="2019" name="Int. J. Syst. Evol. Microbiol.">
        <title>The Global Catalogue of Microorganisms (GCM) 10K type strain sequencing project: providing services to taxonomists for standard genome sequencing and annotation.</title>
        <authorList>
            <consortium name="The Broad Institute Genomics Platform"/>
            <consortium name="The Broad Institute Genome Sequencing Center for Infectious Disease"/>
            <person name="Wu L."/>
            <person name="Ma J."/>
        </authorList>
    </citation>
    <scope>NUCLEOTIDE SEQUENCE [LARGE SCALE GENOMIC DNA]</scope>
    <source>
        <strain evidence="3">KCTC 52168</strain>
    </source>
</reference>